<sequence length="87" mass="9621">MKLQLARLIKNICYAAGCASAVLSLALKSAPQTAQRWLLFGGIALLVLGFLVSVTFYRCPHCHRVLPANRGKMDDCPYCKLPLRDTK</sequence>
<keyword evidence="3" id="KW-1185">Reference proteome</keyword>
<organism evidence="2 3">
    <name type="scientific">Faecousia intestinalis</name>
    <dbReference type="NCBI Taxonomy" id="3133167"/>
    <lineage>
        <taxon>Bacteria</taxon>
        <taxon>Bacillati</taxon>
        <taxon>Bacillota</taxon>
        <taxon>Clostridia</taxon>
        <taxon>Eubacteriales</taxon>
        <taxon>Oscillospiraceae</taxon>
        <taxon>Faecousia</taxon>
    </lineage>
</organism>
<accession>A0ABV1G4F2</accession>
<comment type="caution">
    <text evidence="2">The sequence shown here is derived from an EMBL/GenBank/DDBJ whole genome shotgun (WGS) entry which is preliminary data.</text>
</comment>
<evidence type="ECO:0000313" key="2">
    <source>
        <dbReference type="EMBL" id="MEQ2510282.1"/>
    </source>
</evidence>
<keyword evidence="1" id="KW-1133">Transmembrane helix</keyword>
<protein>
    <recommendedName>
        <fullName evidence="4">Zinc ribbon protein</fullName>
    </recommendedName>
</protein>
<feature type="transmembrane region" description="Helical" evidence="1">
    <location>
        <begin position="37"/>
        <end position="57"/>
    </location>
</feature>
<keyword evidence="1" id="KW-0472">Membrane</keyword>
<proteinExistence type="predicted"/>
<dbReference type="EMBL" id="JBBMFF010000143">
    <property type="protein sequence ID" value="MEQ2510282.1"/>
    <property type="molecule type" value="Genomic_DNA"/>
</dbReference>
<evidence type="ECO:0008006" key="4">
    <source>
        <dbReference type="Google" id="ProtNLM"/>
    </source>
</evidence>
<evidence type="ECO:0000313" key="3">
    <source>
        <dbReference type="Proteomes" id="UP001491552"/>
    </source>
</evidence>
<reference evidence="2 3" key="1">
    <citation type="submission" date="2024-03" db="EMBL/GenBank/DDBJ databases">
        <title>Human intestinal bacterial collection.</title>
        <authorList>
            <person name="Pauvert C."/>
            <person name="Hitch T.C.A."/>
            <person name="Clavel T."/>
        </authorList>
    </citation>
    <scope>NUCLEOTIDE SEQUENCE [LARGE SCALE GENOMIC DNA]</scope>
    <source>
        <strain evidence="2 3">CLA-AA-H192</strain>
    </source>
</reference>
<feature type="transmembrane region" description="Helical" evidence="1">
    <location>
        <begin position="12"/>
        <end position="31"/>
    </location>
</feature>
<keyword evidence="1" id="KW-0812">Transmembrane</keyword>
<dbReference type="Proteomes" id="UP001491552">
    <property type="component" value="Unassembled WGS sequence"/>
</dbReference>
<evidence type="ECO:0000256" key="1">
    <source>
        <dbReference type="SAM" id="Phobius"/>
    </source>
</evidence>
<dbReference type="RefSeq" id="WP_349134986.1">
    <property type="nucleotide sequence ID" value="NZ_JBBMFF010000143.1"/>
</dbReference>
<name>A0ABV1G4F2_9FIRM</name>
<gene>
    <name evidence="2" type="ORF">WMO66_03295</name>
</gene>